<evidence type="ECO:0000313" key="2">
    <source>
        <dbReference type="EnsemblMetazoa" id="ENSAATROPP010836"/>
    </source>
</evidence>
<protein>
    <submittedName>
        <fullName evidence="2">Uncharacterized protein</fullName>
    </submittedName>
</protein>
<dbReference type="AlphaFoldDB" id="A0AAG5DIA7"/>
<name>A0AAG5DIA7_ANOAO</name>
<dbReference type="Proteomes" id="UP000075880">
    <property type="component" value="Unassembled WGS sequence"/>
</dbReference>
<sequence length="423" mass="47870">MQRAFRFRLEHRRVLRHERFLHVPVEVRVLQPHAGELLALAGEQLGALLGRRQHEVVQADARERLLHQLAVRAVEDDRVERVERDGGDHVRVALGELLPVQLVARVKGTEVALDRELPVDDGVLRAEVRLVEVVRVLHVRRPQPPVEAERRVRADEHGHGAGPTGRTGRTLRVHRNVAAHDQRQPSVPARRFNPVDRVQQRGRPAVARVRRVDSLQVGDARRFEQLHQHRLDALRLVHDRLRADLEPADPVQRNLVPIEQVAHDRQAQRVDVLPVGAEAHALLAQPDRVLARRHPIERLQLRLVDELRGEDDLQRHQSNPLGPLALPFAVRVAAAHRLSGTVAHTLLPQAETFSPCAGRLAFFSRFAPLLADTAISDHTKIDAFLQRSFVSIAFLAFLSDLGHGTRKGKRTDREVSFTHKKPR</sequence>
<dbReference type="EnsemblMetazoa" id="ENSAATROPT011958">
    <property type="protein sequence ID" value="ENSAATROPP010836"/>
    <property type="gene ID" value="ENSAATROPG009741"/>
</dbReference>
<feature type="region of interest" description="Disordered" evidence="1">
    <location>
        <begin position="404"/>
        <end position="423"/>
    </location>
</feature>
<evidence type="ECO:0000256" key="1">
    <source>
        <dbReference type="SAM" id="MobiDB-lite"/>
    </source>
</evidence>
<reference evidence="2" key="1">
    <citation type="submission" date="2024-04" db="UniProtKB">
        <authorList>
            <consortium name="EnsemblMetazoa"/>
        </authorList>
    </citation>
    <scope>IDENTIFICATION</scope>
    <source>
        <strain evidence="2">EBRO</strain>
    </source>
</reference>
<feature type="region of interest" description="Disordered" evidence="1">
    <location>
        <begin position="144"/>
        <end position="168"/>
    </location>
</feature>
<accession>A0AAG5DIA7</accession>
<proteinExistence type="predicted"/>
<organism evidence="2 3">
    <name type="scientific">Anopheles atroparvus</name>
    <name type="common">European mosquito</name>
    <dbReference type="NCBI Taxonomy" id="41427"/>
    <lineage>
        <taxon>Eukaryota</taxon>
        <taxon>Metazoa</taxon>
        <taxon>Ecdysozoa</taxon>
        <taxon>Arthropoda</taxon>
        <taxon>Hexapoda</taxon>
        <taxon>Insecta</taxon>
        <taxon>Pterygota</taxon>
        <taxon>Neoptera</taxon>
        <taxon>Endopterygota</taxon>
        <taxon>Diptera</taxon>
        <taxon>Nematocera</taxon>
        <taxon>Culicoidea</taxon>
        <taxon>Culicidae</taxon>
        <taxon>Anophelinae</taxon>
        <taxon>Anopheles</taxon>
    </lineage>
</organism>
<evidence type="ECO:0000313" key="3">
    <source>
        <dbReference type="Proteomes" id="UP000075880"/>
    </source>
</evidence>
<keyword evidence="3" id="KW-1185">Reference proteome</keyword>
<feature type="compositionally biased region" description="Basic and acidic residues" evidence="1">
    <location>
        <begin position="147"/>
        <end position="159"/>
    </location>
</feature>